<name>A0AAE0VQX6_9BIVA</name>
<evidence type="ECO:0000259" key="2">
    <source>
        <dbReference type="PROSITE" id="PS50209"/>
    </source>
</evidence>
<feature type="region of interest" description="Disordered" evidence="1">
    <location>
        <begin position="385"/>
        <end position="443"/>
    </location>
</feature>
<dbReference type="AlphaFoldDB" id="A0AAE0VQX6"/>
<protein>
    <recommendedName>
        <fullName evidence="2">CARD domain-containing protein</fullName>
    </recommendedName>
</protein>
<evidence type="ECO:0000313" key="3">
    <source>
        <dbReference type="EMBL" id="KAK3586919.1"/>
    </source>
</evidence>
<dbReference type="Pfam" id="PF00619">
    <property type="entry name" value="CARD"/>
    <property type="match status" value="1"/>
</dbReference>
<dbReference type="InterPro" id="IPR037939">
    <property type="entry name" value="CRADD"/>
</dbReference>
<comment type="caution">
    <text evidence="3">The sequence shown here is derived from an EMBL/GenBank/DDBJ whole genome shotgun (WGS) entry which is preliminary data.</text>
</comment>
<evidence type="ECO:0000313" key="4">
    <source>
        <dbReference type="Proteomes" id="UP001195483"/>
    </source>
</evidence>
<sequence>MNYQQKEAIKQHQVQMMDEIMPTEKLFAALNQNGVFDKDMIEKIKAEKTETDQVSKMLNMLPKRGPCAFDGFIRAIQDDYPWLTAQLNSTINQIQTNMAKVDAKACMKTEAEASSKQTSAEQSADPDVKSKVGIFVRKQFGQSKRLNHEDIKAMEKFLADKIQQERKHVQPLSSDCEPGINTVDKATSPEPSEVLQAEVQNKLNELHKKCEPHVNQVQNEINNNVADKISPCDATNYVTLAVIETDLDIILDRLVELESHITEIHEVLGDPEKKSFPLYLVREIKQQNKQYEKEINQERQKNENMLTELYNNSKNIKKLENLQQQMKNLADLKNDEISRLRQEKLQLQQKFESLYQANMQHAEKEKTLENLRKLVEKLQESKVKGENANYRQKVDSKMPQTKKTGSTKQSSTVNQQFQYNSNKGRTKKTTLIKRKSYLTSKKP</sequence>
<keyword evidence="4" id="KW-1185">Reference proteome</keyword>
<accession>A0AAE0VQX6</accession>
<dbReference type="PROSITE" id="PS50209">
    <property type="entry name" value="CARD"/>
    <property type="match status" value="1"/>
</dbReference>
<dbReference type="GO" id="GO:0002020">
    <property type="term" value="F:protease binding"/>
    <property type="evidence" value="ECO:0007669"/>
    <property type="project" value="InterPro"/>
</dbReference>
<gene>
    <name evidence="3" type="ORF">CHS0354_008515</name>
</gene>
<feature type="domain" description="CARD" evidence="2">
    <location>
        <begin position="1"/>
        <end position="91"/>
    </location>
</feature>
<dbReference type="Proteomes" id="UP001195483">
    <property type="component" value="Unassembled WGS sequence"/>
</dbReference>
<feature type="compositionally biased region" description="Basic residues" evidence="1">
    <location>
        <begin position="424"/>
        <end position="443"/>
    </location>
</feature>
<dbReference type="InterPro" id="IPR011029">
    <property type="entry name" value="DEATH-like_dom_sf"/>
</dbReference>
<evidence type="ECO:0000256" key="1">
    <source>
        <dbReference type="SAM" id="MobiDB-lite"/>
    </source>
</evidence>
<reference evidence="3" key="2">
    <citation type="journal article" date="2021" name="Genome Biol. Evol.">
        <title>Developing a high-quality reference genome for a parasitic bivalve with doubly uniparental inheritance (Bivalvia: Unionida).</title>
        <authorList>
            <person name="Smith C.H."/>
        </authorList>
    </citation>
    <scope>NUCLEOTIDE SEQUENCE</scope>
    <source>
        <strain evidence="3">CHS0354</strain>
        <tissue evidence="3">Mantle</tissue>
    </source>
</reference>
<dbReference type="GO" id="GO:0042981">
    <property type="term" value="P:regulation of apoptotic process"/>
    <property type="evidence" value="ECO:0007669"/>
    <property type="project" value="InterPro"/>
</dbReference>
<reference evidence="3" key="3">
    <citation type="submission" date="2023-05" db="EMBL/GenBank/DDBJ databases">
        <authorList>
            <person name="Smith C.H."/>
        </authorList>
    </citation>
    <scope>NUCLEOTIDE SEQUENCE</scope>
    <source>
        <strain evidence="3">CHS0354</strain>
        <tissue evidence="3">Mantle</tissue>
    </source>
</reference>
<proteinExistence type="predicted"/>
<dbReference type="InterPro" id="IPR001315">
    <property type="entry name" value="CARD"/>
</dbReference>
<feature type="compositionally biased region" description="Low complexity" evidence="1">
    <location>
        <begin position="401"/>
        <end position="412"/>
    </location>
</feature>
<dbReference type="GO" id="GO:0070513">
    <property type="term" value="F:death domain binding"/>
    <property type="evidence" value="ECO:0007669"/>
    <property type="project" value="InterPro"/>
</dbReference>
<dbReference type="SUPFAM" id="SSF47986">
    <property type="entry name" value="DEATH domain"/>
    <property type="match status" value="1"/>
</dbReference>
<dbReference type="CDD" id="cd01671">
    <property type="entry name" value="CARD"/>
    <property type="match status" value="1"/>
</dbReference>
<reference evidence="3" key="1">
    <citation type="journal article" date="2021" name="Genome Biol. Evol.">
        <title>A High-Quality Reference Genome for a Parasitic Bivalve with Doubly Uniparental Inheritance (Bivalvia: Unionida).</title>
        <authorList>
            <person name="Smith C.H."/>
        </authorList>
    </citation>
    <scope>NUCLEOTIDE SEQUENCE</scope>
    <source>
        <strain evidence="3">CHS0354</strain>
    </source>
</reference>
<dbReference type="PANTHER" id="PTHR15034:SF5">
    <property type="entry name" value="DEATH DOMAIN-CONTAINING PROTEIN CRADD"/>
    <property type="match status" value="1"/>
</dbReference>
<dbReference type="PANTHER" id="PTHR15034">
    <property type="entry name" value="DEATH DOMAIN-CONTAINING PROTEIN CRADD"/>
    <property type="match status" value="1"/>
</dbReference>
<organism evidence="3 4">
    <name type="scientific">Potamilus streckersoni</name>
    <dbReference type="NCBI Taxonomy" id="2493646"/>
    <lineage>
        <taxon>Eukaryota</taxon>
        <taxon>Metazoa</taxon>
        <taxon>Spiralia</taxon>
        <taxon>Lophotrochozoa</taxon>
        <taxon>Mollusca</taxon>
        <taxon>Bivalvia</taxon>
        <taxon>Autobranchia</taxon>
        <taxon>Heteroconchia</taxon>
        <taxon>Palaeoheterodonta</taxon>
        <taxon>Unionida</taxon>
        <taxon>Unionoidea</taxon>
        <taxon>Unionidae</taxon>
        <taxon>Ambleminae</taxon>
        <taxon>Lampsilini</taxon>
        <taxon>Potamilus</taxon>
    </lineage>
</organism>
<dbReference type="EMBL" id="JAEAOA010000559">
    <property type="protein sequence ID" value="KAK3586919.1"/>
    <property type="molecule type" value="Genomic_DNA"/>
</dbReference>
<dbReference type="Gene3D" id="1.10.533.10">
    <property type="entry name" value="Death Domain, Fas"/>
    <property type="match status" value="1"/>
</dbReference>
<dbReference type="SMART" id="SM00114">
    <property type="entry name" value="CARD"/>
    <property type="match status" value="1"/>
</dbReference>
<feature type="compositionally biased region" description="Polar residues" evidence="1">
    <location>
        <begin position="413"/>
        <end position="423"/>
    </location>
</feature>